<feature type="domain" description="Outer membrane protein beta-barrel" evidence="2">
    <location>
        <begin position="20"/>
        <end position="176"/>
    </location>
</feature>
<dbReference type="OrthoDB" id="947434at2"/>
<dbReference type="InterPro" id="IPR025665">
    <property type="entry name" value="Beta-barrel_OMP_2"/>
</dbReference>
<gene>
    <name evidence="3" type="ORF">A4R26_14610</name>
</gene>
<feature type="chain" id="PRO_5012325363" description="Outer membrane protein beta-barrel domain-containing protein" evidence="1">
    <location>
        <begin position="22"/>
        <end position="199"/>
    </location>
</feature>
<reference evidence="4" key="1">
    <citation type="submission" date="2016-04" db="EMBL/GenBank/DDBJ databases">
        <authorList>
            <person name="Chen L."/>
            <person name="Zhuang W."/>
            <person name="Wang G."/>
        </authorList>
    </citation>
    <scope>NUCLEOTIDE SEQUENCE [LARGE SCALE GENOMIC DNA]</scope>
    <source>
        <strain evidence="4">208</strain>
    </source>
</reference>
<dbReference type="STRING" id="550983.A4R26_14610"/>
<feature type="signal peptide" evidence="1">
    <location>
        <begin position="1"/>
        <end position="21"/>
    </location>
</feature>
<dbReference type="Proteomes" id="UP000192276">
    <property type="component" value="Unassembled WGS sequence"/>
</dbReference>
<organism evidence="3 4">
    <name type="scientific">Niastella populi</name>
    <dbReference type="NCBI Taxonomy" id="550983"/>
    <lineage>
        <taxon>Bacteria</taxon>
        <taxon>Pseudomonadati</taxon>
        <taxon>Bacteroidota</taxon>
        <taxon>Chitinophagia</taxon>
        <taxon>Chitinophagales</taxon>
        <taxon>Chitinophagaceae</taxon>
        <taxon>Niastella</taxon>
    </lineage>
</organism>
<evidence type="ECO:0000313" key="4">
    <source>
        <dbReference type="Proteomes" id="UP000192276"/>
    </source>
</evidence>
<keyword evidence="1" id="KW-0732">Signal</keyword>
<proteinExistence type="predicted"/>
<dbReference type="Pfam" id="PF13568">
    <property type="entry name" value="OMP_b-brl_2"/>
    <property type="match status" value="1"/>
</dbReference>
<dbReference type="EMBL" id="LWBP01000067">
    <property type="protein sequence ID" value="OQP65655.1"/>
    <property type="molecule type" value="Genomic_DNA"/>
</dbReference>
<comment type="caution">
    <text evidence="3">The sequence shown here is derived from an EMBL/GenBank/DDBJ whole genome shotgun (WGS) entry which is preliminary data.</text>
</comment>
<dbReference type="RefSeq" id="WP_081163258.1">
    <property type="nucleotide sequence ID" value="NZ_LWBP01000067.1"/>
</dbReference>
<evidence type="ECO:0000256" key="1">
    <source>
        <dbReference type="SAM" id="SignalP"/>
    </source>
</evidence>
<dbReference type="AlphaFoldDB" id="A0A1V9G4U0"/>
<sequence length="199" mass="21877">MKLKSLALLTIASTLTSLSFAQRGGGGFHIGAKAGANIFKVDGTSMKDEFIFGYNVGAFAEINFTKEIGIQPEVMWNQTNFRTSTRFNDIYPEGVNDVKGKLNYLSIPILFSYSPAKIISFQLGPQFGVLLNQDKSLIKNGEEAFKKGDFSALGGVQLNIGGVKIGGRYVIGLTNINDIDDREKWKNQGFQVYLGTRFL</sequence>
<accession>A0A1V9G4U0</accession>
<keyword evidence="4" id="KW-1185">Reference proteome</keyword>
<protein>
    <recommendedName>
        <fullName evidence="2">Outer membrane protein beta-barrel domain-containing protein</fullName>
    </recommendedName>
</protein>
<evidence type="ECO:0000313" key="3">
    <source>
        <dbReference type="EMBL" id="OQP65655.1"/>
    </source>
</evidence>
<name>A0A1V9G4U0_9BACT</name>
<evidence type="ECO:0000259" key="2">
    <source>
        <dbReference type="Pfam" id="PF13568"/>
    </source>
</evidence>